<reference evidence="1 2" key="1">
    <citation type="submission" date="2013-08" db="EMBL/GenBank/DDBJ databases">
        <authorList>
            <person name="Weinstock G."/>
            <person name="Sodergren E."/>
            <person name="Wylie T."/>
            <person name="Fulton L."/>
            <person name="Fulton R."/>
            <person name="Fronick C."/>
            <person name="O'Laughlin M."/>
            <person name="Godfrey J."/>
            <person name="Miner T."/>
            <person name="Herter B."/>
            <person name="Appelbaum E."/>
            <person name="Cordes M."/>
            <person name="Lek S."/>
            <person name="Wollam A."/>
            <person name="Pepin K.H."/>
            <person name="Palsikar V.B."/>
            <person name="Mitreva M."/>
            <person name="Wilson R.K."/>
        </authorList>
    </citation>
    <scope>NUCLEOTIDE SEQUENCE [LARGE SCALE GENOMIC DNA]</scope>
    <source>
        <strain evidence="1 2">F0041</strain>
    </source>
</reference>
<dbReference type="Proteomes" id="UP000016496">
    <property type="component" value="Unassembled WGS sequence"/>
</dbReference>
<gene>
    <name evidence="1" type="ORF">HMPREF1981_00156</name>
</gene>
<dbReference type="AlphaFoldDB" id="U2CWM3"/>
<evidence type="ECO:0000313" key="2">
    <source>
        <dbReference type="Proteomes" id="UP000016496"/>
    </source>
</evidence>
<sequence>MEKPEDKPSKLQSDRYLLEICYTASFLCLTRIRKRAIFANR</sequence>
<protein>
    <submittedName>
        <fullName evidence="1">Uncharacterized protein</fullName>
    </submittedName>
</protein>
<dbReference type="HOGENOM" id="CLU_3265960_0_0_10"/>
<comment type="caution">
    <text evidence="1">The sequence shown here is derived from an EMBL/GenBank/DDBJ whole genome shotgun (WGS) entry which is preliminary data.</text>
</comment>
<organism evidence="1 2">
    <name type="scientific">Bacteroides pyogenes F0041</name>
    <dbReference type="NCBI Taxonomy" id="1321819"/>
    <lineage>
        <taxon>Bacteria</taxon>
        <taxon>Pseudomonadati</taxon>
        <taxon>Bacteroidota</taxon>
        <taxon>Bacteroidia</taxon>
        <taxon>Bacteroidales</taxon>
        <taxon>Bacteroidaceae</taxon>
        <taxon>Bacteroides</taxon>
    </lineage>
</organism>
<name>U2CWM3_9BACE</name>
<proteinExistence type="predicted"/>
<evidence type="ECO:0000313" key="1">
    <source>
        <dbReference type="EMBL" id="ERI88960.1"/>
    </source>
</evidence>
<dbReference type="EMBL" id="AWSV01000011">
    <property type="protein sequence ID" value="ERI88960.1"/>
    <property type="molecule type" value="Genomic_DNA"/>
</dbReference>
<accession>U2CWM3</accession>